<feature type="signal peptide" evidence="5">
    <location>
        <begin position="1"/>
        <end position="18"/>
    </location>
</feature>
<dbReference type="GO" id="GO:0017004">
    <property type="term" value="P:cytochrome complex assembly"/>
    <property type="evidence" value="ECO:0007669"/>
    <property type="project" value="UniProtKB-KW"/>
</dbReference>
<reference evidence="7 8" key="1">
    <citation type="submission" date="2018-01" db="EMBL/GenBank/DDBJ databases">
        <title>Denitrification phenotypes of diverse strains of Pseudomonas stutzeri.</title>
        <authorList>
            <person name="Milligan D.A."/>
            <person name="Bergaust L."/>
            <person name="Bakken L.R."/>
            <person name="Frostegard A."/>
        </authorList>
    </citation>
    <scope>NUCLEOTIDE SEQUENCE [LARGE SCALE GENOMIC DNA]</scope>
    <source>
        <strain evidence="7 8">24a75</strain>
    </source>
</reference>
<dbReference type="InterPro" id="IPR050553">
    <property type="entry name" value="Thioredoxin_ResA/DsbE_sf"/>
</dbReference>
<protein>
    <submittedName>
        <fullName evidence="7">TlpA family protein disulfide reductase</fullName>
    </submittedName>
</protein>
<dbReference type="Pfam" id="PF00578">
    <property type="entry name" value="AhpC-TSA"/>
    <property type="match status" value="1"/>
</dbReference>
<comment type="caution">
    <text evidence="7">The sequence shown here is derived from an EMBL/GenBank/DDBJ whole genome shotgun (WGS) entry which is preliminary data.</text>
</comment>
<gene>
    <name evidence="7" type="ORF">CXK94_14860</name>
</gene>
<evidence type="ECO:0000256" key="3">
    <source>
        <dbReference type="ARBA" id="ARBA00023157"/>
    </source>
</evidence>
<dbReference type="RefSeq" id="WP_037038287.1">
    <property type="nucleotide sequence ID" value="NZ_JAMOHU010000006.1"/>
</dbReference>
<dbReference type="SUPFAM" id="SSF52833">
    <property type="entry name" value="Thioredoxin-like"/>
    <property type="match status" value="1"/>
</dbReference>
<dbReference type="EMBL" id="POUT01000008">
    <property type="protein sequence ID" value="PNG08793.1"/>
    <property type="molecule type" value="Genomic_DNA"/>
</dbReference>
<dbReference type="Gene3D" id="3.40.30.10">
    <property type="entry name" value="Glutaredoxin"/>
    <property type="match status" value="1"/>
</dbReference>
<name>A0A2N8T258_STUST</name>
<evidence type="ECO:0000256" key="4">
    <source>
        <dbReference type="ARBA" id="ARBA00023284"/>
    </source>
</evidence>
<keyword evidence="2" id="KW-0201">Cytochrome c-type biogenesis</keyword>
<dbReference type="InterPro" id="IPR013766">
    <property type="entry name" value="Thioredoxin_domain"/>
</dbReference>
<dbReference type="AlphaFoldDB" id="A0A2N8T258"/>
<organism evidence="7 8">
    <name type="scientific">Stutzerimonas stutzeri</name>
    <name type="common">Pseudomonas stutzeri</name>
    <dbReference type="NCBI Taxonomy" id="316"/>
    <lineage>
        <taxon>Bacteria</taxon>
        <taxon>Pseudomonadati</taxon>
        <taxon>Pseudomonadota</taxon>
        <taxon>Gammaproteobacteria</taxon>
        <taxon>Pseudomonadales</taxon>
        <taxon>Pseudomonadaceae</taxon>
        <taxon>Stutzerimonas</taxon>
    </lineage>
</organism>
<proteinExistence type="predicted"/>
<sequence>MTKPFAALLALLACLLLAGCEEDWGVDQHGRAVTGTQLEGRWLLINYWAEWCAPCRSEIPELNALAETQPDIEVLGVNFDELRGEELAQAAEALGIRFRVLSDDPAERLQLPRSAVLPVTYLVDGDGQVRERLVGEQTAEGIAGHLARLKGG</sequence>
<evidence type="ECO:0000259" key="6">
    <source>
        <dbReference type="PROSITE" id="PS51352"/>
    </source>
</evidence>
<evidence type="ECO:0000313" key="8">
    <source>
        <dbReference type="Proteomes" id="UP000236023"/>
    </source>
</evidence>
<dbReference type="PROSITE" id="PS51352">
    <property type="entry name" value="THIOREDOXIN_2"/>
    <property type="match status" value="1"/>
</dbReference>
<dbReference type="InterPro" id="IPR000866">
    <property type="entry name" value="AhpC/TSA"/>
</dbReference>
<dbReference type="PANTHER" id="PTHR42852">
    <property type="entry name" value="THIOL:DISULFIDE INTERCHANGE PROTEIN DSBE"/>
    <property type="match status" value="1"/>
</dbReference>
<evidence type="ECO:0000256" key="2">
    <source>
        <dbReference type="ARBA" id="ARBA00022748"/>
    </source>
</evidence>
<dbReference type="PROSITE" id="PS00194">
    <property type="entry name" value="THIOREDOXIN_1"/>
    <property type="match status" value="1"/>
</dbReference>
<dbReference type="GO" id="GO:0016209">
    <property type="term" value="F:antioxidant activity"/>
    <property type="evidence" value="ECO:0007669"/>
    <property type="project" value="InterPro"/>
</dbReference>
<feature type="domain" description="Thioredoxin" evidence="6">
    <location>
        <begin position="15"/>
        <end position="151"/>
    </location>
</feature>
<dbReference type="PANTHER" id="PTHR42852:SF6">
    <property type="entry name" value="THIOL:DISULFIDE INTERCHANGE PROTEIN DSBE"/>
    <property type="match status" value="1"/>
</dbReference>
<dbReference type="Proteomes" id="UP000236023">
    <property type="component" value="Unassembled WGS sequence"/>
</dbReference>
<keyword evidence="5" id="KW-0732">Signal</keyword>
<evidence type="ECO:0000313" key="7">
    <source>
        <dbReference type="EMBL" id="PNG08793.1"/>
    </source>
</evidence>
<feature type="chain" id="PRO_5014958053" evidence="5">
    <location>
        <begin position="19"/>
        <end position="152"/>
    </location>
</feature>
<keyword evidence="4" id="KW-0676">Redox-active center</keyword>
<keyword evidence="3" id="KW-1015">Disulfide bond</keyword>
<dbReference type="InterPro" id="IPR017937">
    <property type="entry name" value="Thioredoxin_CS"/>
</dbReference>
<dbReference type="GO" id="GO:0030313">
    <property type="term" value="C:cell envelope"/>
    <property type="evidence" value="ECO:0007669"/>
    <property type="project" value="UniProtKB-SubCell"/>
</dbReference>
<evidence type="ECO:0000256" key="1">
    <source>
        <dbReference type="ARBA" id="ARBA00004196"/>
    </source>
</evidence>
<dbReference type="GO" id="GO:0015036">
    <property type="term" value="F:disulfide oxidoreductase activity"/>
    <property type="evidence" value="ECO:0007669"/>
    <property type="project" value="UniProtKB-ARBA"/>
</dbReference>
<comment type="subcellular location">
    <subcellularLocation>
        <location evidence="1">Cell envelope</location>
    </subcellularLocation>
</comment>
<accession>A0A2N8T258</accession>
<dbReference type="PROSITE" id="PS51257">
    <property type="entry name" value="PROKAR_LIPOPROTEIN"/>
    <property type="match status" value="1"/>
</dbReference>
<dbReference type="CDD" id="cd02966">
    <property type="entry name" value="TlpA_like_family"/>
    <property type="match status" value="1"/>
</dbReference>
<evidence type="ECO:0000256" key="5">
    <source>
        <dbReference type="SAM" id="SignalP"/>
    </source>
</evidence>
<dbReference type="InterPro" id="IPR036249">
    <property type="entry name" value="Thioredoxin-like_sf"/>
</dbReference>